<comment type="caution">
    <text evidence="1">The sequence shown here is derived from an EMBL/GenBank/DDBJ whole genome shotgun (WGS) entry which is preliminary data.</text>
</comment>
<name>A0A2C6CDN4_FUSNP</name>
<evidence type="ECO:0008006" key="3">
    <source>
        <dbReference type="Google" id="ProtNLM"/>
    </source>
</evidence>
<sequence>MNNLDIEKFIKIKCIEENIKISQLASKLNMSRQLMWHHIKKKNKEVLKQVESILKIPENTLKNLKVE</sequence>
<dbReference type="RefSeq" id="WP_098995053.1">
    <property type="nucleotide sequence ID" value="NZ_CP084159.1"/>
</dbReference>
<organism evidence="1 2">
    <name type="scientific">Fusobacterium nucleatum subsp. polymorphum</name>
    <name type="common">Fusobacterium polymorphum</name>
    <dbReference type="NCBI Taxonomy" id="76857"/>
    <lineage>
        <taxon>Bacteria</taxon>
        <taxon>Fusobacteriati</taxon>
        <taxon>Fusobacteriota</taxon>
        <taxon>Fusobacteriia</taxon>
        <taxon>Fusobacteriales</taxon>
        <taxon>Fusobacteriaceae</taxon>
        <taxon>Fusobacterium</taxon>
    </lineage>
</organism>
<gene>
    <name evidence="1" type="ORF">CBG59_11140</name>
</gene>
<evidence type="ECO:0000313" key="2">
    <source>
        <dbReference type="Proteomes" id="UP000221852"/>
    </source>
</evidence>
<protein>
    <recommendedName>
        <fullName evidence="3">HTH cro/C1-type domain-containing protein</fullName>
    </recommendedName>
</protein>
<accession>A0A2C6CDN4</accession>
<dbReference type="AlphaFoldDB" id="A0A2C6CDN4"/>
<reference evidence="1 2" key="1">
    <citation type="submission" date="2017-06" db="EMBL/GenBank/DDBJ databases">
        <title>Draft genome sequence of Fusobacterium nucleatum subsp. polymorphum KCOM 1330 (=ChDC F330).</title>
        <authorList>
            <person name="Kook J.-K."/>
            <person name="Park S.-N."/>
            <person name="Lim Y.K."/>
            <person name="Roh H."/>
        </authorList>
    </citation>
    <scope>NUCLEOTIDE SEQUENCE [LARGE SCALE GENOMIC DNA]</scope>
    <source>
        <strain evidence="2">KCOM 1330 (ChDC F330)</strain>
    </source>
</reference>
<dbReference type="Proteomes" id="UP000221852">
    <property type="component" value="Unassembled WGS sequence"/>
</dbReference>
<dbReference type="EMBL" id="NIRQ01000001">
    <property type="protein sequence ID" value="PHI14182.1"/>
    <property type="molecule type" value="Genomic_DNA"/>
</dbReference>
<proteinExistence type="predicted"/>
<evidence type="ECO:0000313" key="1">
    <source>
        <dbReference type="EMBL" id="PHI14182.1"/>
    </source>
</evidence>